<organism evidence="2 3">
    <name type="scientific">Zancudomyces culisetae</name>
    <name type="common">Gut fungus</name>
    <name type="synonym">Smittium culisetae</name>
    <dbReference type="NCBI Taxonomy" id="1213189"/>
    <lineage>
        <taxon>Eukaryota</taxon>
        <taxon>Fungi</taxon>
        <taxon>Fungi incertae sedis</taxon>
        <taxon>Zoopagomycota</taxon>
        <taxon>Kickxellomycotina</taxon>
        <taxon>Harpellomycetes</taxon>
        <taxon>Harpellales</taxon>
        <taxon>Legeriomycetaceae</taxon>
        <taxon>Zancudomyces</taxon>
    </lineage>
</organism>
<accession>A0A1R1PH72</accession>
<dbReference type="AlphaFoldDB" id="A0A1R1PH72"/>
<feature type="chain" id="PRO_5013181422" evidence="1">
    <location>
        <begin position="24"/>
        <end position="180"/>
    </location>
</feature>
<dbReference type="EMBL" id="LSSK01001225">
    <property type="protein sequence ID" value="OMH80320.1"/>
    <property type="molecule type" value="Genomic_DNA"/>
</dbReference>
<name>A0A1R1PH72_ZANCU</name>
<evidence type="ECO:0000256" key="1">
    <source>
        <dbReference type="SAM" id="SignalP"/>
    </source>
</evidence>
<protein>
    <submittedName>
        <fullName evidence="2">Uncharacterized protein</fullName>
    </submittedName>
</protein>
<evidence type="ECO:0000313" key="2">
    <source>
        <dbReference type="EMBL" id="OMH80320.1"/>
    </source>
</evidence>
<proteinExistence type="predicted"/>
<keyword evidence="1" id="KW-0732">Signal</keyword>
<dbReference type="Proteomes" id="UP000188320">
    <property type="component" value="Unassembled WGS sequence"/>
</dbReference>
<evidence type="ECO:0000313" key="3">
    <source>
        <dbReference type="Proteomes" id="UP000188320"/>
    </source>
</evidence>
<gene>
    <name evidence="2" type="ORF">AX774_g6247</name>
</gene>
<sequence length="180" mass="18711">MCISPPLFHKHLILLFSAQYSGSETGSPTRVKRLEPTTPPPVFIATRPISSRNFPLIISPKIEDKPGGSTPFPDLLSPTDVILTMIGVGVFPPVNAPPISSISFFETTPVLAVLVVLPSGSNTAGGADGFVSNGGSVGGAIFGWNMLGCIIPTIITVPRIASSPPPTNPPPIILCTSLLC</sequence>
<comment type="caution">
    <text evidence="2">The sequence shown here is derived from an EMBL/GenBank/DDBJ whole genome shotgun (WGS) entry which is preliminary data.</text>
</comment>
<keyword evidence="3" id="KW-1185">Reference proteome</keyword>
<reference evidence="3" key="1">
    <citation type="submission" date="2017-01" db="EMBL/GenBank/DDBJ databases">
        <authorList>
            <person name="Wang Y."/>
            <person name="White M."/>
            <person name="Kvist S."/>
            <person name="Moncalvo J.-M."/>
        </authorList>
    </citation>
    <scope>NUCLEOTIDE SEQUENCE [LARGE SCALE GENOMIC DNA]</scope>
    <source>
        <strain evidence="3">COL-18-3</strain>
    </source>
</reference>
<feature type="signal peptide" evidence="1">
    <location>
        <begin position="1"/>
        <end position="23"/>
    </location>
</feature>